<organism evidence="1">
    <name type="scientific">Candidatus Methanophagaceae archaeon ANME-1 ERB6</name>
    <dbReference type="NCBI Taxonomy" id="2759912"/>
    <lineage>
        <taxon>Archaea</taxon>
        <taxon>Methanobacteriati</taxon>
        <taxon>Methanobacteriota</taxon>
        <taxon>Stenosarchaea group</taxon>
        <taxon>Methanomicrobia</taxon>
        <taxon>Candidatus Methanophagales</taxon>
        <taxon>Candidatus Methanophagaceae</taxon>
    </lineage>
</organism>
<protein>
    <recommendedName>
        <fullName evidence="2">Peptidase A2 domain-containing protein</fullName>
    </recommendedName>
</protein>
<reference evidence="1" key="1">
    <citation type="submission" date="2020-06" db="EMBL/GenBank/DDBJ databases">
        <title>Unique genomic features of the anaerobic methanotrophic archaea.</title>
        <authorList>
            <person name="Chadwick G.L."/>
            <person name="Skennerton C.T."/>
            <person name="Laso-Perez R."/>
            <person name="Leu A.O."/>
            <person name="Speth D.R."/>
            <person name="Yu H."/>
            <person name="Morgan-Lang C."/>
            <person name="Hatzenpichler R."/>
            <person name="Goudeau D."/>
            <person name="Malmstrom R."/>
            <person name="Brazelton W.J."/>
            <person name="Woyke T."/>
            <person name="Hallam S.J."/>
            <person name="Tyson G.W."/>
            <person name="Wegener G."/>
            <person name="Boetius A."/>
            <person name="Orphan V."/>
        </authorList>
    </citation>
    <scope>NUCLEOTIDE SEQUENCE</scope>
</reference>
<accession>A0A7G9YUF3</accession>
<gene>
    <name evidence="1" type="ORF">JFJFMGFI_00036</name>
</gene>
<dbReference type="AlphaFoldDB" id="A0A7G9YUF3"/>
<dbReference type="EMBL" id="MT631474">
    <property type="protein sequence ID" value="QNO51637.1"/>
    <property type="molecule type" value="Genomic_DNA"/>
</dbReference>
<sequence length="141" mass="15728">MADEEEISWPYTNAPCLGIRLKAGDGEEYPLGLDNEELVMIDTGYDGELCLPGYLYEELGFNMWEEPEPDEFGLADGSSICLKAAQGYILIPKLTLDPFHVRVHSACEEDQDTDEIIIGVKFIKRFKLLLDGPATKVSVLL</sequence>
<evidence type="ECO:0000313" key="1">
    <source>
        <dbReference type="EMBL" id="QNO51637.1"/>
    </source>
</evidence>
<evidence type="ECO:0008006" key="2">
    <source>
        <dbReference type="Google" id="ProtNLM"/>
    </source>
</evidence>
<proteinExistence type="predicted"/>
<name>A0A7G9YUF3_9EURY</name>